<reference evidence="1" key="1">
    <citation type="submission" date="2021-06" db="EMBL/GenBank/DDBJ databases">
        <authorList>
            <person name="Hodson N. C."/>
            <person name="Mongue J. A."/>
            <person name="Jaron S. K."/>
        </authorList>
    </citation>
    <scope>NUCLEOTIDE SEQUENCE</scope>
</reference>
<dbReference type="Proteomes" id="UP000708208">
    <property type="component" value="Unassembled WGS sequence"/>
</dbReference>
<sequence length="101" mass="11608">MRAVSLRSSLNLDFGPLSTVKSVVVVSENIGLKFVYRNEFTSVYKIRKVFQDYHCQIESSMMSSIVGAKPLYTYKLSEEQEEAPLVLEECRYTSWLLLVDC</sequence>
<organism evidence="1 2">
    <name type="scientific">Allacma fusca</name>
    <dbReference type="NCBI Taxonomy" id="39272"/>
    <lineage>
        <taxon>Eukaryota</taxon>
        <taxon>Metazoa</taxon>
        <taxon>Ecdysozoa</taxon>
        <taxon>Arthropoda</taxon>
        <taxon>Hexapoda</taxon>
        <taxon>Collembola</taxon>
        <taxon>Symphypleona</taxon>
        <taxon>Sminthuridae</taxon>
        <taxon>Allacma</taxon>
    </lineage>
</organism>
<gene>
    <name evidence="1" type="ORF">AFUS01_LOCUS124</name>
</gene>
<proteinExistence type="predicted"/>
<protein>
    <submittedName>
        <fullName evidence="1">Uncharacterized protein</fullName>
    </submittedName>
</protein>
<evidence type="ECO:0000313" key="1">
    <source>
        <dbReference type="EMBL" id="CAG7631630.1"/>
    </source>
</evidence>
<keyword evidence="2" id="KW-1185">Reference proteome</keyword>
<accession>A0A8J2NKQ9</accession>
<comment type="caution">
    <text evidence="1">The sequence shown here is derived from an EMBL/GenBank/DDBJ whole genome shotgun (WGS) entry which is preliminary data.</text>
</comment>
<dbReference type="EMBL" id="CAJVCH010000331">
    <property type="protein sequence ID" value="CAG7631630.1"/>
    <property type="molecule type" value="Genomic_DNA"/>
</dbReference>
<dbReference type="AlphaFoldDB" id="A0A8J2NKQ9"/>
<name>A0A8J2NKQ9_9HEXA</name>
<evidence type="ECO:0000313" key="2">
    <source>
        <dbReference type="Proteomes" id="UP000708208"/>
    </source>
</evidence>